<dbReference type="InterPro" id="IPR015883">
    <property type="entry name" value="Glyco_hydro_20_cat"/>
</dbReference>
<dbReference type="GO" id="GO:0016020">
    <property type="term" value="C:membrane"/>
    <property type="evidence" value="ECO:0007669"/>
    <property type="project" value="TreeGrafter"/>
</dbReference>
<comment type="similarity">
    <text evidence="2">Belongs to the glycosyl hydrolase 20 family.</text>
</comment>
<dbReference type="VEuPathDB" id="VectorBase:SSCA010482"/>
<proteinExistence type="inferred from homology"/>
<name>A0A132A9Y2_SARSC</name>
<evidence type="ECO:0000313" key="6">
    <source>
        <dbReference type="EMBL" id="KPM07784.1"/>
    </source>
</evidence>
<evidence type="ECO:0000256" key="3">
    <source>
        <dbReference type="ARBA" id="ARBA00012663"/>
    </source>
</evidence>
<sequence>MDDINYECWSKDSNVTRFMSMNNFDRFELLEHYHLEQMFEMSKQFGWKAIIWQDPLDKEIILNEFISSNLMMKISSTMPSSSSSRKISTTTSTPLSLWFEKIDQINSNLIVQIWKDTKLLDFDPNDWRFYAKKFVSKRFQIILSSCFFLNLINYGEDWKDLYRCDPMDFDGIEIEEKQKFVLGGEAVIWTEYIDQTNLLSRVCV</sequence>
<evidence type="ECO:0000313" key="7">
    <source>
        <dbReference type="Proteomes" id="UP000616769"/>
    </source>
</evidence>
<evidence type="ECO:0000259" key="5">
    <source>
        <dbReference type="Pfam" id="PF00728"/>
    </source>
</evidence>
<protein>
    <recommendedName>
        <fullName evidence="3">beta-N-acetylhexosaminidase</fullName>
        <ecNumber evidence="3">3.2.1.52</ecNumber>
    </recommendedName>
</protein>
<evidence type="ECO:0000256" key="1">
    <source>
        <dbReference type="ARBA" id="ARBA00001231"/>
    </source>
</evidence>
<dbReference type="SUPFAM" id="SSF51445">
    <property type="entry name" value="(Trans)glycosidases"/>
    <property type="match status" value="1"/>
</dbReference>
<reference evidence="6 7" key="1">
    <citation type="journal article" date="2015" name="Parasit. Vectors">
        <title>Draft genome of the scabies mite.</title>
        <authorList>
            <person name="Rider S.D.Jr."/>
            <person name="Morgan M.S."/>
            <person name="Arlian L.G."/>
        </authorList>
    </citation>
    <scope>NUCLEOTIDE SEQUENCE [LARGE SCALE GENOMIC DNA]</scope>
    <source>
        <strain evidence="6">Arlian Lab</strain>
    </source>
</reference>
<dbReference type="InterPro" id="IPR017853">
    <property type="entry name" value="GH"/>
</dbReference>
<dbReference type="EMBL" id="JXLN01011879">
    <property type="protein sequence ID" value="KPM07784.1"/>
    <property type="molecule type" value="Genomic_DNA"/>
</dbReference>
<dbReference type="PANTHER" id="PTHR22600:SF21">
    <property type="entry name" value="BETA-HEXOSAMINIDASE A"/>
    <property type="match status" value="1"/>
</dbReference>
<dbReference type="GO" id="GO:0006689">
    <property type="term" value="P:ganglioside catabolic process"/>
    <property type="evidence" value="ECO:0007669"/>
    <property type="project" value="TreeGrafter"/>
</dbReference>
<dbReference type="Proteomes" id="UP000616769">
    <property type="component" value="Unassembled WGS sequence"/>
</dbReference>
<gene>
    <name evidence="6" type="ORF">QR98_0062860</name>
</gene>
<accession>A0A132A9Y2</accession>
<comment type="caution">
    <text evidence="6">The sequence shown here is derived from an EMBL/GenBank/DDBJ whole genome shotgun (WGS) entry which is preliminary data.</text>
</comment>
<dbReference type="GO" id="GO:0004563">
    <property type="term" value="F:beta-N-acetylhexosaminidase activity"/>
    <property type="evidence" value="ECO:0007669"/>
    <property type="project" value="UniProtKB-EC"/>
</dbReference>
<organism evidence="6 7">
    <name type="scientific">Sarcoptes scabiei</name>
    <name type="common">Itch mite</name>
    <name type="synonym">Acarus scabiei</name>
    <dbReference type="NCBI Taxonomy" id="52283"/>
    <lineage>
        <taxon>Eukaryota</taxon>
        <taxon>Metazoa</taxon>
        <taxon>Ecdysozoa</taxon>
        <taxon>Arthropoda</taxon>
        <taxon>Chelicerata</taxon>
        <taxon>Arachnida</taxon>
        <taxon>Acari</taxon>
        <taxon>Acariformes</taxon>
        <taxon>Sarcoptiformes</taxon>
        <taxon>Astigmata</taxon>
        <taxon>Psoroptidia</taxon>
        <taxon>Sarcoptoidea</taxon>
        <taxon>Sarcoptidae</taxon>
        <taxon>Sarcoptinae</taxon>
        <taxon>Sarcoptes</taxon>
    </lineage>
</organism>
<dbReference type="Pfam" id="PF00728">
    <property type="entry name" value="Glyco_hydro_20"/>
    <property type="match status" value="1"/>
</dbReference>
<evidence type="ECO:0000256" key="2">
    <source>
        <dbReference type="ARBA" id="ARBA00006285"/>
    </source>
</evidence>
<evidence type="ECO:0000256" key="4">
    <source>
        <dbReference type="ARBA" id="ARBA00022801"/>
    </source>
</evidence>
<dbReference type="GO" id="GO:0030203">
    <property type="term" value="P:glycosaminoglycan metabolic process"/>
    <property type="evidence" value="ECO:0007669"/>
    <property type="project" value="TreeGrafter"/>
</dbReference>
<dbReference type="EC" id="3.2.1.52" evidence="3"/>
<dbReference type="GO" id="GO:0005764">
    <property type="term" value="C:lysosome"/>
    <property type="evidence" value="ECO:0007669"/>
    <property type="project" value="TreeGrafter"/>
</dbReference>
<feature type="domain" description="Glycoside hydrolase family 20 catalytic" evidence="5">
    <location>
        <begin position="2"/>
        <end position="201"/>
    </location>
</feature>
<dbReference type="Gene3D" id="3.20.20.80">
    <property type="entry name" value="Glycosidases"/>
    <property type="match status" value="1"/>
</dbReference>
<dbReference type="GO" id="GO:0005975">
    <property type="term" value="P:carbohydrate metabolic process"/>
    <property type="evidence" value="ECO:0007669"/>
    <property type="project" value="InterPro"/>
</dbReference>
<comment type="catalytic activity">
    <reaction evidence="1">
        <text>Hydrolysis of terminal non-reducing N-acetyl-D-hexosamine residues in N-acetyl-beta-D-hexosaminides.</text>
        <dbReference type="EC" id="3.2.1.52"/>
    </reaction>
</comment>
<keyword evidence="4" id="KW-0378">Hydrolase</keyword>
<dbReference type="InterPro" id="IPR025705">
    <property type="entry name" value="Beta_hexosaminidase_sua/sub"/>
</dbReference>
<dbReference type="OrthoDB" id="428480at2759"/>
<dbReference type="AlphaFoldDB" id="A0A132A9Y2"/>
<dbReference type="PANTHER" id="PTHR22600">
    <property type="entry name" value="BETA-HEXOSAMINIDASE"/>
    <property type="match status" value="1"/>
</dbReference>